<dbReference type="InterPro" id="IPR051582">
    <property type="entry name" value="LRR_extensin-like_regulator"/>
</dbReference>
<dbReference type="InterPro" id="IPR013210">
    <property type="entry name" value="LRR_N_plant-typ"/>
</dbReference>
<dbReference type="SUPFAM" id="SSF52058">
    <property type="entry name" value="L domain-like"/>
    <property type="match status" value="1"/>
</dbReference>
<dbReference type="InterPro" id="IPR032675">
    <property type="entry name" value="LRR_dom_sf"/>
</dbReference>
<reference evidence="7 8" key="1">
    <citation type="submission" date="2020-10" db="EMBL/GenBank/DDBJ databases">
        <title>The Coptis chinensis genome and diversification of protoberbering-type alkaloids.</title>
        <authorList>
            <person name="Wang B."/>
            <person name="Shu S."/>
            <person name="Song C."/>
            <person name="Liu Y."/>
        </authorList>
    </citation>
    <scope>NUCLEOTIDE SEQUENCE [LARGE SCALE GENOMIC DNA]</scope>
    <source>
        <strain evidence="7">HL-2020</strain>
        <tissue evidence="7">Leaf</tissue>
    </source>
</reference>
<evidence type="ECO:0000256" key="1">
    <source>
        <dbReference type="ARBA" id="ARBA00004613"/>
    </source>
</evidence>
<comment type="subcellular location">
    <subcellularLocation>
        <location evidence="1">Secreted</location>
    </subcellularLocation>
</comment>
<accession>A0A835HJ39</accession>
<keyword evidence="2" id="KW-0964">Secreted</keyword>
<gene>
    <name evidence="7" type="ORF">IFM89_009000</name>
</gene>
<dbReference type="PANTHER" id="PTHR32093">
    <property type="entry name" value="LEUCINE-RICH REPEAT EXTENSIN-LIKE PROTEIN 3-RELATED"/>
    <property type="match status" value="1"/>
</dbReference>
<dbReference type="OrthoDB" id="2262349at2759"/>
<evidence type="ECO:0000256" key="3">
    <source>
        <dbReference type="ARBA" id="ARBA00022614"/>
    </source>
</evidence>
<feature type="domain" description="Leucine-rich repeat-containing N-terminal plant-type" evidence="6">
    <location>
        <begin position="21"/>
        <end position="54"/>
    </location>
</feature>
<name>A0A835HJ39_9MAGN</name>
<keyword evidence="4" id="KW-0732">Signal</keyword>
<dbReference type="AlphaFoldDB" id="A0A835HJ39"/>
<keyword evidence="5" id="KW-0677">Repeat</keyword>
<evidence type="ECO:0000313" key="8">
    <source>
        <dbReference type="Proteomes" id="UP000631114"/>
    </source>
</evidence>
<dbReference type="GO" id="GO:0005576">
    <property type="term" value="C:extracellular region"/>
    <property type="evidence" value="ECO:0007669"/>
    <property type="project" value="UniProtKB-SubCell"/>
</dbReference>
<keyword evidence="8" id="KW-1185">Reference proteome</keyword>
<evidence type="ECO:0000313" key="7">
    <source>
        <dbReference type="EMBL" id="KAF9600404.1"/>
    </source>
</evidence>
<organism evidence="7 8">
    <name type="scientific">Coptis chinensis</name>
    <dbReference type="NCBI Taxonomy" id="261450"/>
    <lineage>
        <taxon>Eukaryota</taxon>
        <taxon>Viridiplantae</taxon>
        <taxon>Streptophyta</taxon>
        <taxon>Embryophyta</taxon>
        <taxon>Tracheophyta</taxon>
        <taxon>Spermatophyta</taxon>
        <taxon>Magnoliopsida</taxon>
        <taxon>Ranunculales</taxon>
        <taxon>Ranunculaceae</taxon>
        <taxon>Coptidoideae</taxon>
        <taxon>Coptis</taxon>
    </lineage>
</organism>
<comment type="caution">
    <text evidence="7">The sequence shown here is derived from an EMBL/GenBank/DDBJ whole genome shotgun (WGS) entry which is preliminary data.</text>
</comment>
<dbReference type="Proteomes" id="UP000631114">
    <property type="component" value="Unassembled WGS sequence"/>
</dbReference>
<evidence type="ECO:0000256" key="2">
    <source>
        <dbReference type="ARBA" id="ARBA00022525"/>
    </source>
</evidence>
<evidence type="ECO:0000256" key="5">
    <source>
        <dbReference type="ARBA" id="ARBA00022737"/>
    </source>
</evidence>
<dbReference type="PANTHER" id="PTHR32093:SF120">
    <property type="entry name" value="LEUCINE-RICH REPEAT EXTENSIN-LIKE PROTEIN 3-RELATED"/>
    <property type="match status" value="1"/>
</dbReference>
<evidence type="ECO:0000259" key="6">
    <source>
        <dbReference type="Pfam" id="PF08263"/>
    </source>
</evidence>
<sequence length="115" mass="12909">MFLLTLHLFLRTPRIKNAYITLQAWKQTIIYDPLNQIGNWVGSDVCSYRGVFCTNATADSTIQTVASIDLNHGDIAGYLPEELGLLVDIVLFHINSNCFCGIVPHKFEKLKLLIA</sequence>
<dbReference type="Gene3D" id="3.80.10.10">
    <property type="entry name" value="Ribonuclease Inhibitor"/>
    <property type="match status" value="1"/>
</dbReference>
<proteinExistence type="predicted"/>
<keyword evidence="3" id="KW-0433">Leucine-rich repeat</keyword>
<dbReference type="Pfam" id="PF08263">
    <property type="entry name" value="LRRNT_2"/>
    <property type="match status" value="1"/>
</dbReference>
<evidence type="ECO:0000256" key="4">
    <source>
        <dbReference type="ARBA" id="ARBA00022729"/>
    </source>
</evidence>
<dbReference type="EMBL" id="JADFTS010000006">
    <property type="protein sequence ID" value="KAF9600404.1"/>
    <property type="molecule type" value="Genomic_DNA"/>
</dbReference>
<protein>
    <recommendedName>
        <fullName evidence="6">Leucine-rich repeat-containing N-terminal plant-type domain-containing protein</fullName>
    </recommendedName>
</protein>